<feature type="region of interest" description="Disordered" evidence="1">
    <location>
        <begin position="1"/>
        <end position="24"/>
    </location>
</feature>
<feature type="domain" description="DUF6630" evidence="2">
    <location>
        <begin position="33"/>
        <end position="180"/>
    </location>
</feature>
<proteinExistence type="predicted"/>
<evidence type="ECO:0000259" key="2">
    <source>
        <dbReference type="Pfam" id="PF20335"/>
    </source>
</evidence>
<organism evidence="3 4">
    <name type="scientific">Lysobacter defluvii IMMIB APB-9 = DSM 18482</name>
    <dbReference type="NCBI Taxonomy" id="1385515"/>
    <lineage>
        <taxon>Bacteria</taxon>
        <taxon>Pseudomonadati</taxon>
        <taxon>Pseudomonadota</taxon>
        <taxon>Gammaproteobacteria</taxon>
        <taxon>Lysobacterales</taxon>
        <taxon>Lysobacteraceae</taxon>
        <taxon>Novilysobacter</taxon>
    </lineage>
</organism>
<evidence type="ECO:0000256" key="1">
    <source>
        <dbReference type="SAM" id="MobiDB-lite"/>
    </source>
</evidence>
<evidence type="ECO:0000313" key="3">
    <source>
        <dbReference type="EMBL" id="KGO99158.1"/>
    </source>
</evidence>
<comment type="caution">
    <text evidence="3">The sequence shown here is derived from an EMBL/GenBank/DDBJ whole genome shotgun (WGS) entry which is preliminary data.</text>
</comment>
<dbReference type="STRING" id="1385515.GCA_000423325_00421"/>
<evidence type="ECO:0000313" key="4">
    <source>
        <dbReference type="Proteomes" id="UP000030003"/>
    </source>
</evidence>
<dbReference type="RefSeq" id="WP_027068963.1">
    <property type="nucleotide sequence ID" value="NZ_AUHT01000004.1"/>
</dbReference>
<keyword evidence="4" id="KW-1185">Reference proteome</keyword>
<reference evidence="3 4" key="1">
    <citation type="submission" date="2013-08" db="EMBL/GenBank/DDBJ databases">
        <title>Genomic analysis of Lysobacter defluvii.</title>
        <authorList>
            <person name="Wang Q."/>
            <person name="Wang G."/>
        </authorList>
    </citation>
    <scope>NUCLEOTIDE SEQUENCE [LARGE SCALE GENOMIC DNA]</scope>
    <source>
        <strain evidence="3 4">IMMIB APB-9</strain>
    </source>
</reference>
<sequence>MHTSDAGFDPDDNFADPDHGPVIDEDADTETLVWQLLLLINPDDEETALQQFDAWREATADAGEDEFEPAWVLKDIIDWKSGFQLHDQDAGAFIESITELVARWNLDLDWGVEDPTDDEFLDAADVGELLQVAYDALRTYGYTLWLWETGTDTIAGWITLNRDNEGMRAIAPALGIEVRPAGRA</sequence>
<accession>A0A0A0M826</accession>
<dbReference type="InterPro" id="IPR046582">
    <property type="entry name" value="DUF6630"/>
</dbReference>
<protein>
    <recommendedName>
        <fullName evidence="2">DUF6630 domain-containing protein</fullName>
    </recommendedName>
</protein>
<dbReference type="Pfam" id="PF20335">
    <property type="entry name" value="DUF6630"/>
    <property type="match status" value="1"/>
</dbReference>
<gene>
    <name evidence="3" type="ORF">N791_10890</name>
</gene>
<dbReference type="AlphaFoldDB" id="A0A0A0M826"/>
<name>A0A0A0M826_9GAMM</name>
<dbReference type="OrthoDB" id="8969087at2"/>
<dbReference type="Proteomes" id="UP000030003">
    <property type="component" value="Unassembled WGS sequence"/>
</dbReference>
<dbReference type="eggNOG" id="COG3831">
    <property type="taxonomic scope" value="Bacteria"/>
</dbReference>
<dbReference type="EMBL" id="AVBH01000028">
    <property type="protein sequence ID" value="KGO99158.1"/>
    <property type="molecule type" value="Genomic_DNA"/>
</dbReference>